<evidence type="ECO:0000256" key="2">
    <source>
        <dbReference type="ARBA" id="ARBA00023002"/>
    </source>
</evidence>
<dbReference type="GO" id="GO:0016491">
    <property type="term" value="F:oxidoreductase activity"/>
    <property type="evidence" value="ECO:0007669"/>
    <property type="project" value="UniProtKB-KW"/>
</dbReference>
<dbReference type="Pfam" id="PF00106">
    <property type="entry name" value="adh_short"/>
    <property type="match status" value="1"/>
</dbReference>
<protein>
    <submittedName>
        <fullName evidence="4">SDR family oxidoreductase</fullName>
    </submittedName>
</protein>
<dbReference type="AlphaFoldDB" id="A0A6N9PZZ2"/>
<evidence type="ECO:0000313" key="4">
    <source>
        <dbReference type="EMBL" id="NBI27993.1"/>
    </source>
</evidence>
<gene>
    <name evidence="4" type="ORF">ERL59_03340</name>
</gene>
<keyword evidence="2" id="KW-0560">Oxidoreductase</keyword>
<proteinExistence type="inferred from homology"/>
<dbReference type="PRINTS" id="PR00080">
    <property type="entry name" value="SDRFAMILY"/>
</dbReference>
<dbReference type="EMBL" id="SIJB01000007">
    <property type="protein sequence ID" value="NBI27993.1"/>
    <property type="molecule type" value="Genomic_DNA"/>
</dbReference>
<dbReference type="RefSeq" id="WP_160644480.1">
    <property type="nucleotide sequence ID" value="NZ_SIJB01000007.1"/>
</dbReference>
<dbReference type="SUPFAM" id="SSF51735">
    <property type="entry name" value="NAD(P)-binding Rossmann-fold domains"/>
    <property type="match status" value="1"/>
</dbReference>
<dbReference type="InterPro" id="IPR051911">
    <property type="entry name" value="SDR_oxidoreductase"/>
</dbReference>
<evidence type="ECO:0000256" key="1">
    <source>
        <dbReference type="ARBA" id="ARBA00006484"/>
    </source>
</evidence>
<keyword evidence="5" id="KW-1185">Reference proteome</keyword>
<dbReference type="PANTHER" id="PTHR43976">
    <property type="entry name" value="SHORT CHAIN DEHYDROGENASE"/>
    <property type="match status" value="1"/>
</dbReference>
<sequence>MKAKQAIVTGASSGFGLLTVLELAQSDYHVIATMRNLEKSKILENELSKLQISQNVDMLKLDVTSTEDLNEFNHKLDNYNNIQVLVNNAGFAQGGFTEDVTIEQYRDQFETNVLGVIAVTQAVIPRMRKQKSGRIINLSSVSGLIGFPSLSPYVASKHALEGFSESLRLELKPFGVDVILIEPGSYATNIWSNSISKTKSLENNSTYNVFMEKIKSRLKNEEKNLGNPIDVAKLITYVAKTPNPKLRYAIGKGVKLNHFLKRILPWRMWEKIVLKLLYK</sequence>
<evidence type="ECO:0000313" key="5">
    <source>
        <dbReference type="Proteomes" id="UP000448943"/>
    </source>
</evidence>
<dbReference type="Proteomes" id="UP000448943">
    <property type="component" value="Unassembled WGS sequence"/>
</dbReference>
<dbReference type="PRINTS" id="PR00081">
    <property type="entry name" value="GDHRDH"/>
</dbReference>
<comment type="similarity">
    <text evidence="1 3">Belongs to the short-chain dehydrogenases/reductases (SDR) family.</text>
</comment>
<dbReference type="PANTHER" id="PTHR43976:SF16">
    <property type="entry name" value="SHORT-CHAIN DEHYDROGENASE_REDUCTASE FAMILY PROTEIN"/>
    <property type="match status" value="1"/>
</dbReference>
<dbReference type="InterPro" id="IPR002347">
    <property type="entry name" value="SDR_fam"/>
</dbReference>
<dbReference type="Gene3D" id="3.40.50.720">
    <property type="entry name" value="NAD(P)-binding Rossmann-like Domain"/>
    <property type="match status" value="1"/>
</dbReference>
<comment type="caution">
    <text evidence="4">The sequence shown here is derived from an EMBL/GenBank/DDBJ whole genome shotgun (WGS) entry which is preliminary data.</text>
</comment>
<accession>A0A6N9PZZ2</accession>
<reference evidence="4 5" key="1">
    <citation type="submission" date="2019-01" db="EMBL/GenBank/DDBJ databases">
        <title>Chengkuizengella sp. nov., isolated from deep-sea sediment of East Pacific Ocean.</title>
        <authorList>
            <person name="Yang J."/>
            <person name="Lai Q."/>
            <person name="Shao Z."/>
        </authorList>
    </citation>
    <scope>NUCLEOTIDE SEQUENCE [LARGE SCALE GENOMIC DNA]</scope>
    <source>
        <strain evidence="4 5">YPA3-1-1</strain>
    </source>
</reference>
<dbReference type="NCBIfam" id="NF005372">
    <property type="entry name" value="PRK06914.1"/>
    <property type="match status" value="1"/>
</dbReference>
<evidence type="ECO:0000256" key="3">
    <source>
        <dbReference type="RuleBase" id="RU000363"/>
    </source>
</evidence>
<dbReference type="InterPro" id="IPR020904">
    <property type="entry name" value="Sc_DH/Rdtase_CS"/>
</dbReference>
<dbReference type="InterPro" id="IPR036291">
    <property type="entry name" value="NAD(P)-bd_dom_sf"/>
</dbReference>
<dbReference type="OrthoDB" id="9775296at2"/>
<organism evidence="4 5">
    <name type="scientific">Chengkuizengella marina</name>
    <dbReference type="NCBI Taxonomy" id="2507566"/>
    <lineage>
        <taxon>Bacteria</taxon>
        <taxon>Bacillati</taxon>
        <taxon>Bacillota</taxon>
        <taxon>Bacilli</taxon>
        <taxon>Bacillales</taxon>
        <taxon>Paenibacillaceae</taxon>
        <taxon>Chengkuizengella</taxon>
    </lineage>
</organism>
<name>A0A6N9PZZ2_9BACL</name>
<dbReference type="PROSITE" id="PS00061">
    <property type="entry name" value="ADH_SHORT"/>
    <property type="match status" value="1"/>
</dbReference>
<dbReference type="CDD" id="cd05374">
    <property type="entry name" value="17beta-HSD-like_SDR_c"/>
    <property type="match status" value="1"/>
</dbReference>